<evidence type="ECO:0000313" key="3">
    <source>
        <dbReference type="Proteomes" id="UP000323732"/>
    </source>
</evidence>
<name>A0A5D4SF38_9BACI</name>
<dbReference type="SMART" id="SM00228">
    <property type="entry name" value="PDZ"/>
    <property type="match status" value="1"/>
</dbReference>
<dbReference type="AlphaFoldDB" id="A0A5D4SF38"/>
<dbReference type="Gene3D" id="3.30.530.20">
    <property type="match status" value="1"/>
</dbReference>
<evidence type="ECO:0000313" key="2">
    <source>
        <dbReference type="EMBL" id="TYS60724.1"/>
    </source>
</evidence>
<dbReference type="EMBL" id="VTES01000006">
    <property type="protein sequence ID" value="TYS60724.1"/>
    <property type="molecule type" value="Genomic_DNA"/>
</dbReference>
<sequence>MNSYLTYTAETTGLVEEPKVGDEYTLCYGDIINNSKVVECEPLKIFTLLDSYESIAPDGSVDKFYVKTRFHLEVVGTFVKIQLAVVGFKEDTHGQWFRECLEMGWRRSLMNLKSVLELGMDLRTEMFSYPRLGIVNCTVNEEQSTASKVPAGEGNFLLEVFPNSPAFEAGLKKGDVIVALDGVGTPTYEEFVKVISSYYSKETDVSISYYREGQEFTTIAKLSIEDIFTGLVKLEGTSFDEVKTKREKLARQRSASGSLWENK</sequence>
<gene>
    <name evidence="2" type="ORF">FZD47_20445</name>
</gene>
<dbReference type="InterPro" id="IPR036034">
    <property type="entry name" value="PDZ_sf"/>
</dbReference>
<proteinExistence type="predicted"/>
<dbReference type="InterPro" id="IPR001478">
    <property type="entry name" value="PDZ"/>
</dbReference>
<feature type="domain" description="PDZ" evidence="1">
    <location>
        <begin position="115"/>
        <end position="195"/>
    </location>
</feature>
<dbReference type="CDD" id="cd06779">
    <property type="entry name" value="cpPDZ_Deg_HtrA-like"/>
    <property type="match status" value="1"/>
</dbReference>
<accession>A0A5D4SF38</accession>
<dbReference type="PROSITE" id="PS50106">
    <property type="entry name" value="PDZ"/>
    <property type="match status" value="1"/>
</dbReference>
<dbReference type="Pfam" id="PF13180">
    <property type="entry name" value="PDZ_2"/>
    <property type="match status" value="1"/>
</dbReference>
<dbReference type="SUPFAM" id="SSF50156">
    <property type="entry name" value="PDZ domain-like"/>
    <property type="match status" value="1"/>
</dbReference>
<comment type="caution">
    <text evidence="2">The sequence shown here is derived from an EMBL/GenBank/DDBJ whole genome shotgun (WGS) entry which is preliminary data.</text>
</comment>
<dbReference type="InterPro" id="IPR023393">
    <property type="entry name" value="START-like_dom_sf"/>
</dbReference>
<evidence type="ECO:0000259" key="1">
    <source>
        <dbReference type="PROSITE" id="PS50106"/>
    </source>
</evidence>
<protein>
    <submittedName>
        <fullName evidence="2">PDZ domain-containing protein</fullName>
    </submittedName>
</protein>
<dbReference type="Gene3D" id="2.30.42.10">
    <property type="match status" value="1"/>
</dbReference>
<dbReference type="SUPFAM" id="SSF55961">
    <property type="entry name" value="Bet v1-like"/>
    <property type="match status" value="1"/>
</dbReference>
<reference evidence="2 3" key="1">
    <citation type="submission" date="2019-08" db="EMBL/GenBank/DDBJ databases">
        <title>Bacillus genomes from the desert of Cuatro Cienegas, Coahuila.</title>
        <authorList>
            <person name="Olmedo-Alvarez G."/>
        </authorList>
    </citation>
    <scope>NUCLEOTIDE SEQUENCE [LARGE SCALE GENOMIC DNA]</scope>
    <source>
        <strain evidence="2 3">CH37_1T</strain>
    </source>
</reference>
<dbReference type="Proteomes" id="UP000323732">
    <property type="component" value="Unassembled WGS sequence"/>
</dbReference>
<organism evidence="2 3">
    <name type="scientific">Bacillus infantis</name>
    <dbReference type="NCBI Taxonomy" id="324767"/>
    <lineage>
        <taxon>Bacteria</taxon>
        <taxon>Bacillati</taxon>
        <taxon>Bacillota</taxon>
        <taxon>Bacilli</taxon>
        <taxon>Bacillales</taxon>
        <taxon>Bacillaceae</taxon>
        <taxon>Bacillus</taxon>
    </lineage>
</organism>